<dbReference type="InterPro" id="IPR043143">
    <property type="entry name" value="Mal/L-sulf/L-lact_DH-like_NADP"/>
</dbReference>
<protein>
    <submittedName>
        <fullName evidence="3">LDH2 family malate/lactate/ureidoglycolate dehydrogenase</fullName>
    </submittedName>
</protein>
<evidence type="ECO:0000256" key="1">
    <source>
        <dbReference type="ARBA" id="ARBA00006056"/>
    </source>
</evidence>
<dbReference type="AlphaFoldDB" id="A0A4R3URH5"/>
<keyword evidence="4" id="KW-1185">Reference proteome</keyword>
<evidence type="ECO:0000256" key="2">
    <source>
        <dbReference type="ARBA" id="ARBA00023002"/>
    </source>
</evidence>
<accession>A0A4R3URH5</accession>
<comment type="caution">
    <text evidence="3">The sequence shown here is derived from an EMBL/GenBank/DDBJ whole genome shotgun (WGS) entry which is preliminary data.</text>
</comment>
<proteinExistence type="inferred from homology"/>
<gene>
    <name evidence="3" type="ORF">EV686_10958</name>
</gene>
<dbReference type="PANTHER" id="PTHR11091:SF0">
    <property type="entry name" value="MALATE DEHYDROGENASE"/>
    <property type="match status" value="1"/>
</dbReference>
<dbReference type="InterPro" id="IPR003767">
    <property type="entry name" value="Malate/L-lactate_DH-like"/>
</dbReference>
<dbReference type="Pfam" id="PF02615">
    <property type="entry name" value="Ldh_2"/>
    <property type="match status" value="1"/>
</dbReference>
<organism evidence="3 4">
    <name type="scientific">Paracandidimonas soli</name>
    <dbReference type="NCBI Taxonomy" id="1917182"/>
    <lineage>
        <taxon>Bacteria</taxon>
        <taxon>Pseudomonadati</taxon>
        <taxon>Pseudomonadota</taxon>
        <taxon>Betaproteobacteria</taxon>
        <taxon>Burkholderiales</taxon>
        <taxon>Alcaligenaceae</taxon>
        <taxon>Paracandidimonas</taxon>
    </lineage>
</organism>
<dbReference type="OrthoDB" id="924592at2"/>
<dbReference type="Proteomes" id="UP000294692">
    <property type="component" value="Unassembled WGS sequence"/>
</dbReference>
<dbReference type="PANTHER" id="PTHR11091">
    <property type="entry name" value="OXIDOREDUCTASE-RELATED"/>
    <property type="match status" value="1"/>
</dbReference>
<dbReference type="InterPro" id="IPR036111">
    <property type="entry name" value="Mal/L-sulfo/L-lacto_DH-like_sf"/>
</dbReference>
<evidence type="ECO:0000313" key="4">
    <source>
        <dbReference type="Proteomes" id="UP000294692"/>
    </source>
</evidence>
<dbReference type="GO" id="GO:0016491">
    <property type="term" value="F:oxidoreductase activity"/>
    <property type="evidence" value="ECO:0007669"/>
    <property type="project" value="UniProtKB-KW"/>
</dbReference>
<sequence length="340" mass="35995">MADLPDSPDVFLSESEVLDLVMRFLVGHGLSREQAAPVASSLAKAQKDGCRSHGLQRLPGVLDTIAHPRFDKRAEPELKDVTDAVAQVDARFGFSLPAVERGLPSLVAKAKALGISMLAINNGFHFTALWPVVEEIAGHGLAALSMNPSHGWVAPFGGGKGILGTNPMAFAWPRKNQLPYVFDFATSAAARADIALYKQQGKPLPEGWGLDADGRPSTDPTAVLAGAMLPFGGHKGSALATMIELMSSAMIGDRSSRQSQAFDAGAKAAPCHGELIVAFNPALLAGGSVTDDSEALLDEIARQGARLPGSRRYRERQASEKQGIRVPGLLYSRILALMPD</sequence>
<comment type="similarity">
    <text evidence="1">Belongs to the LDH2/MDH2 oxidoreductase family.</text>
</comment>
<keyword evidence="2" id="KW-0560">Oxidoreductase</keyword>
<dbReference type="RefSeq" id="WP_132477802.1">
    <property type="nucleotide sequence ID" value="NZ_JBHRVM010000001.1"/>
</dbReference>
<reference evidence="3 4" key="1">
    <citation type="submission" date="2019-03" db="EMBL/GenBank/DDBJ databases">
        <title>Genomic Encyclopedia of Type Strains, Phase IV (KMG-IV): sequencing the most valuable type-strain genomes for metagenomic binning, comparative biology and taxonomic classification.</title>
        <authorList>
            <person name="Goeker M."/>
        </authorList>
    </citation>
    <scope>NUCLEOTIDE SEQUENCE [LARGE SCALE GENOMIC DNA]</scope>
    <source>
        <strain evidence="3 4">DSM 100048</strain>
    </source>
</reference>
<dbReference type="Gene3D" id="3.30.1370.60">
    <property type="entry name" value="Hypothetical oxidoreductase yiak, domain 2"/>
    <property type="match status" value="1"/>
</dbReference>
<name>A0A4R3URH5_9BURK</name>
<dbReference type="InterPro" id="IPR043144">
    <property type="entry name" value="Mal/L-sulf/L-lact_DH-like_ah"/>
</dbReference>
<dbReference type="EMBL" id="SMBX01000009">
    <property type="protein sequence ID" value="TCU94506.1"/>
    <property type="molecule type" value="Genomic_DNA"/>
</dbReference>
<dbReference type="Gene3D" id="1.10.1530.10">
    <property type="match status" value="1"/>
</dbReference>
<dbReference type="SUPFAM" id="SSF89733">
    <property type="entry name" value="L-sulfolactate dehydrogenase-like"/>
    <property type="match status" value="1"/>
</dbReference>
<evidence type="ECO:0000313" key="3">
    <source>
        <dbReference type="EMBL" id="TCU94506.1"/>
    </source>
</evidence>